<reference evidence="1 2" key="1">
    <citation type="submission" date="2017-12" db="EMBL/GenBank/DDBJ databases">
        <title>Sequencing the genomes of 1000 Actinobacteria strains.</title>
        <authorList>
            <person name="Klenk H.-P."/>
        </authorList>
    </citation>
    <scope>NUCLEOTIDE SEQUENCE [LARGE SCALE GENOMIC DNA]</scope>
    <source>
        <strain evidence="1 2">DSM 12806</strain>
    </source>
</reference>
<dbReference type="RefSeq" id="WP_101395614.1">
    <property type="nucleotide sequence ID" value="NZ_PJNE01000001.1"/>
</dbReference>
<keyword evidence="2" id="KW-1185">Reference proteome</keyword>
<dbReference type="SUPFAM" id="SSF140453">
    <property type="entry name" value="EsxAB dimer-like"/>
    <property type="match status" value="1"/>
</dbReference>
<dbReference type="Proteomes" id="UP000233781">
    <property type="component" value="Unassembled WGS sequence"/>
</dbReference>
<proteinExistence type="predicted"/>
<organism evidence="1 2">
    <name type="scientific">Phycicoccus duodecadis</name>
    <dbReference type="NCBI Taxonomy" id="173053"/>
    <lineage>
        <taxon>Bacteria</taxon>
        <taxon>Bacillati</taxon>
        <taxon>Actinomycetota</taxon>
        <taxon>Actinomycetes</taxon>
        <taxon>Micrococcales</taxon>
        <taxon>Intrasporangiaceae</taxon>
        <taxon>Phycicoccus</taxon>
    </lineage>
</organism>
<comment type="caution">
    <text evidence="1">The sequence shown here is derived from an EMBL/GenBank/DDBJ whole genome shotgun (WGS) entry which is preliminary data.</text>
</comment>
<protein>
    <submittedName>
        <fullName evidence="1">Uncharacterized protein</fullName>
    </submittedName>
</protein>
<dbReference type="OrthoDB" id="4868946at2"/>
<gene>
    <name evidence="1" type="ORF">ATL31_1982</name>
</gene>
<name>A0A2N3YJW6_9MICO</name>
<accession>A0A2N3YJW6</accession>
<sequence length="173" mass="18158">MTLVPGDPASLSACAVTVAAVARRLREGAAAAGPALADLGEGWGGRSSVALRRRGDSLVGAIATTADRLDDLGRVLQDHATDLAGLLARARALEERAMAAGLEVRDGRVLPPWGVLAEADAGTDRSRREAAAALQAELDLVLSQHRRRRDFVLRTLRASGETLAEVSHALRRG</sequence>
<dbReference type="AlphaFoldDB" id="A0A2N3YJW6"/>
<dbReference type="EMBL" id="PJNE01000001">
    <property type="protein sequence ID" value="PKW27146.1"/>
    <property type="molecule type" value="Genomic_DNA"/>
</dbReference>
<evidence type="ECO:0000313" key="2">
    <source>
        <dbReference type="Proteomes" id="UP000233781"/>
    </source>
</evidence>
<evidence type="ECO:0000313" key="1">
    <source>
        <dbReference type="EMBL" id="PKW27146.1"/>
    </source>
</evidence>
<dbReference type="InterPro" id="IPR036689">
    <property type="entry name" value="ESAT-6-like_sf"/>
</dbReference>